<protein>
    <recommendedName>
        <fullName evidence="1">Nudix hydrolase domain-containing protein</fullName>
    </recommendedName>
</protein>
<evidence type="ECO:0000259" key="1">
    <source>
        <dbReference type="PROSITE" id="PS51462"/>
    </source>
</evidence>
<accession>A0A1F4RDI5</accession>
<dbReference type="InterPro" id="IPR000086">
    <property type="entry name" value="NUDIX_hydrolase_dom"/>
</dbReference>
<feature type="domain" description="Nudix hydrolase" evidence="1">
    <location>
        <begin position="69"/>
        <end position="216"/>
    </location>
</feature>
<comment type="caution">
    <text evidence="2">The sequence shown here is derived from an EMBL/GenBank/DDBJ whole genome shotgun (WGS) entry which is preliminary data.</text>
</comment>
<name>A0A1F4RDI5_UNCSA</name>
<sequence length="230" mass="26214">MLYAIRSNTFYVRTKIAWKNIAAKIRSKPAHPSNYQAGYSPDTDNVPVINEELGVQSIAARQQAHNLGWLHPTAHLLIFSPDSRYILMQCRASGKDSSGNLLGQSVGGHVGGTPEMVGQKIKQEIILATLDKETWEEAGIRGLSYLFCQLFRYNSSLLPSQHIYRNQEMAFLFTSRYSGRAIPNPTEVKWMGWFSIDGIYKLLNKKPWLFSPSFRRDLAVYNEKQRKTKN</sequence>
<gene>
    <name evidence="2" type="ORF">A3H38_02440</name>
</gene>
<dbReference type="Gene3D" id="3.90.79.10">
    <property type="entry name" value="Nucleoside Triphosphate Pyrophosphohydrolase"/>
    <property type="match status" value="1"/>
</dbReference>
<reference evidence="2 3" key="1">
    <citation type="journal article" date="2016" name="Nat. Commun.">
        <title>Thousands of microbial genomes shed light on interconnected biogeochemical processes in an aquifer system.</title>
        <authorList>
            <person name="Anantharaman K."/>
            <person name="Brown C.T."/>
            <person name="Hug L.A."/>
            <person name="Sharon I."/>
            <person name="Castelle C.J."/>
            <person name="Probst A.J."/>
            <person name="Thomas B.C."/>
            <person name="Singh A."/>
            <person name="Wilkins M.J."/>
            <person name="Karaoz U."/>
            <person name="Brodie E.L."/>
            <person name="Williams K.H."/>
            <person name="Hubbard S.S."/>
            <person name="Banfield J.F."/>
        </authorList>
    </citation>
    <scope>NUCLEOTIDE SEQUENCE [LARGE SCALE GENOMIC DNA]</scope>
</reference>
<dbReference type="AlphaFoldDB" id="A0A1F4RDI5"/>
<evidence type="ECO:0000313" key="3">
    <source>
        <dbReference type="Proteomes" id="UP000176938"/>
    </source>
</evidence>
<organism evidence="2 3">
    <name type="scientific">candidate division WOR-1 bacterium RIFCSPLOWO2_02_FULL_46_20</name>
    <dbReference type="NCBI Taxonomy" id="1802567"/>
    <lineage>
        <taxon>Bacteria</taxon>
        <taxon>Bacillati</taxon>
        <taxon>Saganbacteria</taxon>
    </lineage>
</organism>
<proteinExistence type="predicted"/>
<dbReference type="InterPro" id="IPR015797">
    <property type="entry name" value="NUDIX_hydrolase-like_dom_sf"/>
</dbReference>
<evidence type="ECO:0000313" key="2">
    <source>
        <dbReference type="EMBL" id="OGC06186.1"/>
    </source>
</evidence>
<dbReference type="EMBL" id="METP01000024">
    <property type="protein sequence ID" value="OGC06186.1"/>
    <property type="molecule type" value="Genomic_DNA"/>
</dbReference>
<dbReference type="SUPFAM" id="SSF55811">
    <property type="entry name" value="Nudix"/>
    <property type="match status" value="1"/>
</dbReference>
<dbReference type="Proteomes" id="UP000176938">
    <property type="component" value="Unassembled WGS sequence"/>
</dbReference>
<dbReference type="PROSITE" id="PS51462">
    <property type="entry name" value="NUDIX"/>
    <property type="match status" value="1"/>
</dbReference>
<dbReference type="Pfam" id="PF00293">
    <property type="entry name" value="NUDIX"/>
    <property type="match status" value="1"/>
</dbReference>